<sequence length="233" mass="24403">MKVLVVDDDVVSRMMLMHLIDSSGSFDITEAEDGADAWRQLSAGLRPAICFCDLRMPRLSGMELLQHVRADPALADLPFVLVSSAGDRATVQQATQAGASGYIVKPFEADHVRTHLARLLGGAGQPLAAESPAATQARLGIDARRLQAYLAGFEQQLASAPADIAALLERGDPQGAQARLERLVTGCATLGLHGAEGALRGLRGTALAPARLQAVLADVVQAVQRQAALVVGA</sequence>
<dbReference type="InterPro" id="IPR001789">
    <property type="entry name" value="Sig_transdc_resp-reg_receiver"/>
</dbReference>
<dbReference type="OrthoDB" id="9789181at2"/>
<reference evidence="4 5" key="1">
    <citation type="submission" date="2018-03" db="EMBL/GenBank/DDBJ databases">
        <title>Massilia armeniaca sp. nov., isolated from desert soil.</title>
        <authorList>
            <person name="Huang H."/>
            <person name="Ren M."/>
        </authorList>
    </citation>
    <scope>NUCLEOTIDE SEQUENCE [LARGE SCALE GENOMIC DNA]</scope>
    <source>
        <strain evidence="4 5">ZMN-3</strain>
    </source>
</reference>
<dbReference type="Proteomes" id="UP000240505">
    <property type="component" value="Chromosome"/>
</dbReference>
<feature type="domain" description="Response regulatory" evidence="3">
    <location>
        <begin position="2"/>
        <end position="120"/>
    </location>
</feature>
<name>A0A2R4C8L2_9BURK</name>
<dbReference type="SUPFAM" id="SSF52172">
    <property type="entry name" value="CheY-like"/>
    <property type="match status" value="1"/>
</dbReference>
<dbReference type="PANTHER" id="PTHR44591">
    <property type="entry name" value="STRESS RESPONSE REGULATOR PROTEIN 1"/>
    <property type="match status" value="1"/>
</dbReference>
<evidence type="ECO:0000313" key="5">
    <source>
        <dbReference type="Proteomes" id="UP000240505"/>
    </source>
</evidence>
<evidence type="ECO:0000256" key="2">
    <source>
        <dbReference type="PROSITE-ProRule" id="PRU00169"/>
    </source>
</evidence>
<evidence type="ECO:0000256" key="1">
    <source>
        <dbReference type="ARBA" id="ARBA00022553"/>
    </source>
</evidence>
<dbReference type="PROSITE" id="PS50110">
    <property type="entry name" value="RESPONSE_REGULATORY"/>
    <property type="match status" value="1"/>
</dbReference>
<dbReference type="InterPro" id="IPR011006">
    <property type="entry name" value="CheY-like_superfamily"/>
</dbReference>
<feature type="modified residue" description="4-aspartylphosphate" evidence="2">
    <location>
        <position position="53"/>
    </location>
</feature>
<accession>A0A2R4C8L2</accession>
<dbReference type="AlphaFoldDB" id="A0A2R4C8L2"/>
<evidence type="ECO:0000259" key="3">
    <source>
        <dbReference type="PROSITE" id="PS50110"/>
    </source>
</evidence>
<evidence type="ECO:0000313" key="4">
    <source>
        <dbReference type="EMBL" id="AVR95959.1"/>
    </source>
</evidence>
<dbReference type="Pfam" id="PF00072">
    <property type="entry name" value="Response_reg"/>
    <property type="match status" value="1"/>
</dbReference>
<dbReference type="EMBL" id="CP028324">
    <property type="protein sequence ID" value="AVR95959.1"/>
    <property type="molecule type" value="Genomic_DNA"/>
</dbReference>
<dbReference type="SMART" id="SM00448">
    <property type="entry name" value="REC"/>
    <property type="match status" value="1"/>
</dbReference>
<proteinExistence type="predicted"/>
<organism evidence="4 5">
    <name type="scientific">Pseudoduganella armeniaca</name>
    <dbReference type="NCBI Taxonomy" id="2072590"/>
    <lineage>
        <taxon>Bacteria</taxon>
        <taxon>Pseudomonadati</taxon>
        <taxon>Pseudomonadota</taxon>
        <taxon>Betaproteobacteria</taxon>
        <taxon>Burkholderiales</taxon>
        <taxon>Oxalobacteraceae</taxon>
        <taxon>Telluria group</taxon>
        <taxon>Pseudoduganella</taxon>
    </lineage>
</organism>
<dbReference type="KEGG" id="masz:C9I28_09610"/>
<protein>
    <submittedName>
        <fullName evidence="4">Response regulator</fullName>
    </submittedName>
</protein>
<dbReference type="Gene3D" id="3.40.50.2300">
    <property type="match status" value="1"/>
</dbReference>
<dbReference type="PANTHER" id="PTHR44591:SF3">
    <property type="entry name" value="RESPONSE REGULATORY DOMAIN-CONTAINING PROTEIN"/>
    <property type="match status" value="1"/>
</dbReference>
<dbReference type="GO" id="GO:0000160">
    <property type="term" value="P:phosphorelay signal transduction system"/>
    <property type="evidence" value="ECO:0007669"/>
    <property type="project" value="InterPro"/>
</dbReference>
<dbReference type="InterPro" id="IPR050595">
    <property type="entry name" value="Bact_response_regulator"/>
</dbReference>
<keyword evidence="5" id="KW-1185">Reference proteome</keyword>
<keyword evidence="1 2" id="KW-0597">Phosphoprotein</keyword>
<gene>
    <name evidence="4" type="ORF">C9I28_09610</name>
</gene>